<protein>
    <submittedName>
        <fullName evidence="4">Acetate--CoA ligase family protein</fullName>
    </submittedName>
</protein>
<gene>
    <name evidence="4" type="ORF">ABK249_27795</name>
</gene>
<keyword evidence="4" id="KW-0436">Ligase</keyword>
<dbReference type="PANTHER" id="PTHR42793">
    <property type="entry name" value="COA BINDING DOMAIN CONTAINING PROTEIN"/>
    <property type="match status" value="1"/>
</dbReference>
<keyword evidence="2" id="KW-0067">ATP-binding</keyword>
<dbReference type="Gene3D" id="3.30.1490.20">
    <property type="entry name" value="ATP-grasp fold, A domain"/>
    <property type="match status" value="1"/>
</dbReference>
<comment type="caution">
    <text evidence="4">The sequence shown here is derived from an EMBL/GenBank/DDBJ whole genome shotgun (WGS) entry which is preliminary data.</text>
</comment>
<keyword evidence="5" id="KW-1185">Reference proteome</keyword>
<dbReference type="GO" id="GO:0016874">
    <property type="term" value="F:ligase activity"/>
    <property type="evidence" value="ECO:0007669"/>
    <property type="project" value="UniProtKB-KW"/>
</dbReference>
<dbReference type="InterPro" id="IPR013815">
    <property type="entry name" value="ATP_grasp_subdomain_1"/>
</dbReference>
<evidence type="ECO:0000256" key="2">
    <source>
        <dbReference type="PROSITE-ProRule" id="PRU00409"/>
    </source>
</evidence>
<keyword evidence="2" id="KW-0547">Nucleotide-binding</keyword>
<organism evidence="4 5">
    <name type="scientific">Neorhizobium phenanthreniclasticum</name>
    <dbReference type="NCBI Taxonomy" id="3157917"/>
    <lineage>
        <taxon>Bacteria</taxon>
        <taxon>Pseudomonadati</taxon>
        <taxon>Pseudomonadota</taxon>
        <taxon>Alphaproteobacteria</taxon>
        <taxon>Hyphomicrobiales</taxon>
        <taxon>Rhizobiaceae</taxon>
        <taxon>Rhizobium/Agrobacterium group</taxon>
        <taxon>Neorhizobium</taxon>
    </lineage>
</organism>
<dbReference type="Proteomes" id="UP001496627">
    <property type="component" value="Unassembled WGS sequence"/>
</dbReference>
<dbReference type="RefSeq" id="WP_320443069.1">
    <property type="nucleotide sequence ID" value="NZ_JBEAAL010000030.1"/>
</dbReference>
<evidence type="ECO:0000259" key="3">
    <source>
        <dbReference type="PROSITE" id="PS50975"/>
    </source>
</evidence>
<dbReference type="EMBL" id="JBEAAL010000030">
    <property type="protein sequence ID" value="MEQ1408742.1"/>
    <property type="molecule type" value="Genomic_DNA"/>
</dbReference>
<evidence type="ECO:0000313" key="5">
    <source>
        <dbReference type="Proteomes" id="UP001496627"/>
    </source>
</evidence>
<dbReference type="PROSITE" id="PS50975">
    <property type="entry name" value="ATP_GRASP"/>
    <property type="match status" value="1"/>
</dbReference>
<dbReference type="Pfam" id="PF13607">
    <property type="entry name" value="Succ_CoA_lig"/>
    <property type="match status" value="1"/>
</dbReference>
<feature type="domain" description="ATP-grasp" evidence="3">
    <location>
        <begin position="383"/>
        <end position="419"/>
    </location>
</feature>
<dbReference type="SUPFAM" id="SSF52210">
    <property type="entry name" value="Succinyl-CoA synthetase domains"/>
    <property type="match status" value="2"/>
</dbReference>
<evidence type="ECO:0000256" key="1">
    <source>
        <dbReference type="ARBA" id="ARBA00022532"/>
    </source>
</evidence>
<dbReference type="PANTHER" id="PTHR42793:SF4">
    <property type="entry name" value="BLL6376 PROTEIN"/>
    <property type="match status" value="1"/>
</dbReference>
<accession>A0ABV0MA22</accession>
<keyword evidence="1" id="KW-0816">Tricarboxylic acid cycle</keyword>
<evidence type="ECO:0000313" key="4">
    <source>
        <dbReference type="EMBL" id="MEQ1408742.1"/>
    </source>
</evidence>
<sequence>MKAETTRRPLFPAWANAFLMKWTLQRCQVAERTLDTSALGYYGTFSSFLEMDFPLPGNVGIASQSGAYGTHLAAVARVRGLGTSVLVTTGNEADVTVADAIGWMAGSDAVDVICAYQEGFRDADRMIAALDAARAAGKPVFMLKSGRSPIGASAAASHTASLTGDDAVAEAVLAEHGVIRVRDTEQMLDFAYAARQRIYPAHNSLGVITISGGAGIVASDEAELVGLPMPTMPAEAQVRLKQLLPYGAPANPLDCTAQALNDMSLFEQFTRAAIRDGEYRSILCFMTYVAGSATLAPKLRETLHKIRAEFPDRLLALCIIADDAVTRAYEEAGFLVFSDPSRAVRAIAAMGRVGEMMARKPKALPELPNVRLPAVSPDEYAAKALLAKAGIAAAAERIVHSAEEAVAAAAELGFPVVMKIVSPDIVHKSDIGGVRLNLVDTDSVRAAYHDILGTVGRTAPEARIAGILVARQLSGGVECLMGIGRDLVFGPVAGK</sequence>
<dbReference type="InterPro" id="IPR032875">
    <property type="entry name" value="Succ_CoA_lig_flav_dom"/>
</dbReference>
<dbReference type="Pfam" id="PF13549">
    <property type="entry name" value="ATP-grasp_5"/>
    <property type="match status" value="1"/>
</dbReference>
<dbReference type="InterPro" id="IPR016102">
    <property type="entry name" value="Succinyl-CoA_synth-like"/>
</dbReference>
<dbReference type="InterPro" id="IPR011761">
    <property type="entry name" value="ATP-grasp"/>
</dbReference>
<dbReference type="Gene3D" id="3.30.470.20">
    <property type="entry name" value="ATP-grasp fold, B domain"/>
    <property type="match status" value="1"/>
</dbReference>
<name>A0ABV0MA22_9HYPH</name>
<dbReference type="Gene3D" id="3.40.50.261">
    <property type="entry name" value="Succinyl-CoA synthetase domains"/>
    <property type="match status" value="2"/>
</dbReference>
<reference evidence="4 5" key="1">
    <citation type="submission" date="2024-05" db="EMBL/GenBank/DDBJ databases">
        <title>Neorhizobium sp. Rsf11, a plant growth promoting and heavy metal resistant PAH-degrader.</title>
        <authorList>
            <person name="Golubev S.N."/>
            <person name="Muratova A.Y."/>
            <person name="Markelova M.I."/>
        </authorList>
    </citation>
    <scope>NUCLEOTIDE SEQUENCE [LARGE SCALE GENOMIC DNA]</scope>
    <source>
        <strain evidence="4 5">Rsf11</strain>
    </source>
</reference>
<proteinExistence type="predicted"/>
<dbReference type="SUPFAM" id="SSF56059">
    <property type="entry name" value="Glutathione synthetase ATP-binding domain-like"/>
    <property type="match status" value="1"/>
</dbReference>